<comment type="caution">
    <text evidence="2">The sequence shown here is derived from an EMBL/GenBank/DDBJ whole genome shotgun (WGS) entry which is preliminary data.</text>
</comment>
<dbReference type="RefSeq" id="WP_044443824.1">
    <property type="nucleotide sequence ID" value="NZ_JYFC01000011.1"/>
</dbReference>
<gene>
    <name evidence="2" type="ORF">TZ00_17965</name>
</gene>
<sequence length="206" mass="22577">MGDQRVAFPHLVKVTVWSSGRADISSAAFDGNRNFELDLQVPILEINRPATDTSLDSLNLEVSDHSKIILRPSLIRRGASGTLQVVVDGVPSVHWFSPLPDIKVSEETASDTRRIIEATRKKRWVTPVNVGWLVFALSMLSLIIGLCVNLTDKDAGQAWGVPGLMFLMLSAAFLLVAYVVIVIRWAVHRTGPDRSAIQQGSRGPVI</sequence>
<keyword evidence="1" id="KW-0812">Transmembrane</keyword>
<name>A0ABR5CB86_9MICO</name>
<organism evidence="2 3">
    <name type="scientific">Agreia bicolorata</name>
    <dbReference type="NCBI Taxonomy" id="110935"/>
    <lineage>
        <taxon>Bacteria</taxon>
        <taxon>Bacillati</taxon>
        <taxon>Actinomycetota</taxon>
        <taxon>Actinomycetes</taxon>
        <taxon>Micrococcales</taxon>
        <taxon>Microbacteriaceae</taxon>
        <taxon>Agreia</taxon>
    </lineage>
</organism>
<keyword evidence="1" id="KW-1133">Transmembrane helix</keyword>
<dbReference type="Proteomes" id="UP000032503">
    <property type="component" value="Unassembled WGS sequence"/>
</dbReference>
<dbReference type="EMBL" id="JYFC01000011">
    <property type="protein sequence ID" value="KJC62899.1"/>
    <property type="molecule type" value="Genomic_DNA"/>
</dbReference>
<evidence type="ECO:0000313" key="3">
    <source>
        <dbReference type="Proteomes" id="UP000032503"/>
    </source>
</evidence>
<protein>
    <submittedName>
        <fullName evidence="2">Uncharacterized protein</fullName>
    </submittedName>
</protein>
<accession>A0ABR5CB86</accession>
<proteinExistence type="predicted"/>
<keyword evidence="1" id="KW-0472">Membrane</keyword>
<reference evidence="2 3" key="1">
    <citation type="journal article" date="2001" name="Int. J. Syst. Evol. Microbiol.">
        <title>Agreia bicolorata gen. nov., sp. nov., to accommodate actinobacteria isolated from narrow reed grass infected by the nematode Heteroanguina graminophila.</title>
        <authorList>
            <person name="Evtushenko L.I."/>
            <person name="Dorofeeva L.V."/>
            <person name="Dobrovolskaya T.G."/>
            <person name="Streshinskaya G.M."/>
            <person name="Subbotin S.A."/>
            <person name="Tiedje J.M."/>
        </authorList>
    </citation>
    <scope>NUCLEOTIDE SEQUENCE [LARGE SCALE GENOMIC DNA]</scope>
    <source>
        <strain evidence="2 3">VKM Ac-1804</strain>
    </source>
</reference>
<feature type="transmembrane region" description="Helical" evidence="1">
    <location>
        <begin position="163"/>
        <end position="187"/>
    </location>
</feature>
<evidence type="ECO:0000256" key="1">
    <source>
        <dbReference type="SAM" id="Phobius"/>
    </source>
</evidence>
<evidence type="ECO:0000313" key="2">
    <source>
        <dbReference type="EMBL" id="KJC62899.1"/>
    </source>
</evidence>
<feature type="transmembrane region" description="Helical" evidence="1">
    <location>
        <begin position="130"/>
        <end position="151"/>
    </location>
</feature>
<keyword evidence="3" id="KW-1185">Reference proteome</keyword>